<keyword evidence="5" id="KW-1185">Reference proteome</keyword>
<dbReference type="SUPFAM" id="SSF58050">
    <property type="entry name" value="N-terminal coiled coil domain from apc"/>
    <property type="match status" value="1"/>
</dbReference>
<evidence type="ECO:0000313" key="5">
    <source>
        <dbReference type="Proteomes" id="UP000275408"/>
    </source>
</evidence>
<dbReference type="OMA" id="VKNHERE"/>
<evidence type="ECO:0000256" key="2">
    <source>
        <dbReference type="SAM" id="Coils"/>
    </source>
</evidence>
<proteinExistence type="predicted"/>
<name>A0A3M6TV10_POCDA</name>
<dbReference type="PANTHER" id="PTHR18870">
    <property type="entry name" value="PROTEIN TAG-278-RELATED"/>
    <property type="match status" value="1"/>
</dbReference>
<evidence type="ECO:0000313" key="4">
    <source>
        <dbReference type="EMBL" id="RMX45247.1"/>
    </source>
</evidence>
<dbReference type="OrthoDB" id="75801at2759"/>
<gene>
    <name evidence="4" type="ORF">pdam_00000822</name>
</gene>
<dbReference type="EMBL" id="RCHS01002836">
    <property type="protein sequence ID" value="RMX45247.1"/>
    <property type="molecule type" value="Genomic_DNA"/>
</dbReference>
<reference evidence="4 5" key="1">
    <citation type="journal article" date="2018" name="Sci. Rep.">
        <title>Comparative analysis of the Pocillopora damicornis genome highlights role of immune system in coral evolution.</title>
        <authorList>
            <person name="Cunning R."/>
            <person name="Bay R.A."/>
            <person name="Gillette P."/>
            <person name="Baker A.C."/>
            <person name="Traylor-Knowles N."/>
        </authorList>
    </citation>
    <scope>NUCLEOTIDE SEQUENCE [LARGE SCALE GENOMIC DNA]</scope>
    <source>
        <strain evidence="4">RSMAS</strain>
        <tissue evidence="4">Whole animal</tissue>
    </source>
</reference>
<accession>A0A3M6TV10</accession>
<dbReference type="Gene3D" id="1.10.287.1490">
    <property type="match status" value="1"/>
</dbReference>
<dbReference type="AlphaFoldDB" id="A0A3M6TV10"/>
<protein>
    <recommendedName>
        <fullName evidence="6">Protein FAM184A/B N-terminal domain-containing protein</fullName>
    </recommendedName>
</protein>
<evidence type="ECO:0000256" key="1">
    <source>
        <dbReference type="ARBA" id="ARBA00023054"/>
    </source>
</evidence>
<sequence length="386" mass="45578">MAHHRDKERELDLKGKLSRKIAELTMVIHLLFTRNHEREIEVESLKTAYEHEIRGILEEAKGKISWLEGQLDELEKYRVLLDLKNTEIEKDKEQIQDLQNREAELNTQLEHKDQLLMIAEKQIVELKESLMDNVNSGYDHLSVELENVKKENNNLKEKLKVKSDKIKKSQNQVDNLQSKVKTLEDELKDVLEKKQRLEASVDGLQGDWQDEIERLGQKIAEYTKQQREDQMRAEKLEWKNKQLNQQVKELEDEKHQLELRIQQYVDERNKRKEAKRSPRSVTKGSPEVPRPSPIDRDDELERLRREVQRYRLELSNREMSFNRMFTDHKPVIVDAKGRKTSSNLVHDNSFPNLSGVQGRKRSGIQQLPALGEQRIQSNPQQQFHGL</sequence>
<feature type="coiled-coil region" evidence="2">
    <location>
        <begin position="57"/>
        <end position="267"/>
    </location>
</feature>
<keyword evidence="1 2" id="KW-0175">Coiled coil</keyword>
<feature type="region of interest" description="Disordered" evidence="3">
    <location>
        <begin position="268"/>
        <end position="301"/>
    </location>
</feature>
<comment type="caution">
    <text evidence="4">The sequence shown here is derived from an EMBL/GenBank/DDBJ whole genome shotgun (WGS) entry which is preliminary data.</text>
</comment>
<evidence type="ECO:0008006" key="6">
    <source>
        <dbReference type="Google" id="ProtNLM"/>
    </source>
</evidence>
<feature type="region of interest" description="Disordered" evidence="3">
    <location>
        <begin position="339"/>
        <end position="364"/>
    </location>
</feature>
<dbReference type="Proteomes" id="UP000275408">
    <property type="component" value="Unassembled WGS sequence"/>
</dbReference>
<organism evidence="4 5">
    <name type="scientific">Pocillopora damicornis</name>
    <name type="common">Cauliflower coral</name>
    <name type="synonym">Millepora damicornis</name>
    <dbReference type="NCBI Taxonomy" id="46731"/>
    <lineage>
        <taxon>Eukaryota</taxon>
        <taxon>Metazoa</taxon>
        <taxon>Cnidaria</taxon>
        <taxon>Anthozoa</taxon>
        <taxon>Hexacorallia</taxon>
        <taxon>Scleractinia</taxon>
        <taxon>Astrocoeniina</taxon>
        <taxon>Pocilloporidae</taxon>
        <taxon>Pocillopora</taxon>
    </lineage>
</organism>
<feature type="compositionally biased region" description="Polar residues" evidence="3">
    <location>
        <begin position="340"/>
        <end position="355"/>
    </location>
</feature>
<evidence type="ECO:0000256" key="3">
    <source>
        <dbReference type="SAM" id="MobiDB-lite"/>
    </source>
</evidence>
<dbReference type="InterPro" id="IPR036149">
    <property type="entry name" value="APC_N_sf"/>
</dbReference>
<dbReference type="PANTHER" id="PTHR18870:SF9">
    <property type="entry name" value="PROTEIN TAG-278-RELATED"/>
    <property type="match status" value="1"/>
</dbReference>